<dbReference type="InterPro" id="IPR011990">
    <property type="entry name" value="TPR-like_helical_dom_sf"/>
</dbReference>
<organism evidence="1 2">
    <name type="scientific">Agrocybe pediades</name>
    <dbReference type="NCBI Taxonomy" id="84607"/>
    <lineage>
        <taxon>Eukaryota</taxon>
        <taxon>Fungi</taxon>
        <taxon>Dikarya</taxon>
        <taxon>Basidiomycota</taxon>
        <taxon>Agaricomycotina</taxon>
        <taxon>Agaricomycetes</taxon>
        <taxon>Agaricomycetidae</taxon>
        <taxon>Agaricales</taxon>
        <taxon>Agaricineae</taxon>
        <taxon>Strophariaceae</taxon>
        <taxon>Agrocybe</taxon>
    </lineage>
</organism>
<evidence type="ECO:0000313" key="2">
    <source>
        <dbReference type="Proteomes" id="UP000521872"/>
    </source>
</evidence>
<dbReference type="Gene3D" id="1.25.40.10">
    <property type="entry name" value="Tetratricopeptide repeat domain"/>
    <property type="match status" value="2"/>
</dbReference>
<dbReference type="SUPFAM" id="SSF48452">
    <property type="entry name" value="TPR-like"/>
    <property type="match status" value="2"/>
</dbReference>
<protein>
    <submittedName>
        <fullName evidence="1">Uncharacterized protein</fullName>
    </submittedName>
</protein>
<gene>
    <name evidence="1" type="ORF">D9613_010423</name>
</gene>
<proteinExistence type="predicted"/>
<dbReference type="Proteomes" id="UP000521872">
    <property type="component" value="Unassembled WGS sequence"/>
</dbReference>
<reference evidence="1 2" key="1">
    <citation type="submission" date="2019-12" db="EMBL/GenBank/DDBJ databases">
        <authorList>
            <person name="Floudas D."/>
            <person name="Bentzer J."/>
            <person name="Ahren D."/>
            <person name="Johansson T."/>
            <person name="Persson P."/>
            <person name="Tunlid A."/>
        </authorList>
    </citation>
    <scope>NUCLEOTIDE SEQUENCE [LARGE SCALE GENOMIC DNA]</scope>
    <source>
        <strain evidence="1 2">CBS 102.39</strain>
    </source>
</reference>
<comment type="caution">
    <text evidence="1">The sequence shown here is derived from an EMBL/GenBank/DDBJ whole genome shotgun (WGS) entry which is preliminary data.</text>
</comment>
<dbReference type="EMBL" id="JAACJL010000059">
    <property type="protein sequence ID" value="KAF4610106.1"/>
    <property type="molecule type" value="Genomic_DNA"/>
</dbReference>
<keyword evidence="2" id="KW-1185">Reference proteome</keyword>
<sequence>MSNAPIYQTFHMADPLSITLAVISLATALRDLIEVAEDLYNLFKRPSHLFQDAQTLAVETLEIAQDLEKFHRLHKNTLDDITDVRDAILCLLREMHLVYNSCLPIFENFKTPSGPTFRKMMSTLELWRRRKVLKKRIGNLREQAKKCQRQFMMRTQLGVAVAVAELRKGSSTHQVSDEKVLEFIGSTPTVLAKLPPNVVLSEHLVYQLNIRMQVGKVDSILKALSSKPYPVEQPDLFHSSTMKTTIFISPFTTEVIDYMQSDILMYIIQLQQYLNMGVAAISVQRGAIAMNGLTVAVSQMTMHEEAVTLGRWAVFLYRTLYRSNREVYAPRLALQLYNLSIDLMNINDPVQANTTMEECLAILKACAPTPDTQLSLANAVSYAAYVRARLNGDSEETLKDMQESVAVFERLLGDQRHQPTTTTTYQSQQPFTIYMESDDSTMYSIMRSWTTCRSTAPGQKALELFLLLAARYDSLELYTSIAILGSALCHDRYRPQLSATQALLYIQESGQKLEIISIRRAGLGSMNYIISLRKEAEILTELGRSEEAYAVFQKIVRVGPSIANNQRTYLSSLQSLTLRFSGAGYYHQAVMSSKTVVELCRPANKSYQNLFLNAILDHIAMCYSLNRLAEGMACLHELLDTLDLLSIKENSEIPQLYLRCIAWGGILHTEHGQPEWTIRQCEAAIEIFSPPTGDGVALWLVHLAILKVVSLLRLDLISAASEAVKQGVDLVFKYNLQGKDIGYISLLRSWSLIHRAKGETDDALDKLKTAISLEVSGKHSTPEWHSLSNLEADAGNDVEALKAAQKAVEATKQFSTKEAVHLEHRYRQAQLSLFFCRLATGDLSQAKQLITEVRGFYEWHAHSHHAWFINLAMALRSEVTLARASDQRIEESIASSKLSDLQHRLRTTLPSVWKQVDVSLAREQGYPSWKRLLAKYPMIQSLETDVERTRESYRLIQE</sequence>
<name>A0A8H4VHH1_9AGAR</name>
<accession>A0A8H4VHH1</accession>
<evidence type="ECO:0000313" key="1">
    <source>
        <dbReference type="EMBL" id="KAF4610106.1"/>
    </source>
</evidence>
<dbReference type="AlphaFoldDB" id="A0A8H4VHH1"/>